<evidence type="ECO:0000256" key="8">
    <source>
        <dbReference type="ARBA" id="ARBA00022679"/>
    </source>
</evidence>
<keyword evidence="10 13" id="KW-0418">Kinase</keyword>
<sequence>MSLKLNTLDDFQLNNKTVLIRVDINSPVDPHSGIILDDTRMKLHAETIQELSNKGAKTVILAHQSRPGKKDFTTLEQHAHVMSKILNHSVIYVEDIFGCAARETIGHMKKGDILLLENVRFYSEEVLKREISPQSATHLVNKLAPVVDYFVNDAFAAAHRSQPSLIGFTFKLPSAAGRIMEKELKILTGAMDNVKKPCTYVLGGVKADDSIHVMQNVLENGSADYILTTGLVANIFLQASGIEIGTTNHNFIENKGYNEYVDVAGDLITKFKDKILIPVDVAICEDNKRIDISVEKIPDAPIYDIGIESIKLYAQIIRKSSTIFANGPAGVFENPEFSIGTADILNSIASSSGFSIIGGGHLAAAAIQMGFEEEINHISSGGGACINLLAGEKLPAVEALKNAYFKKLNDNL</sequence>
<evidence type="ECO:0000256" key="16">
    <source>
        <dbReference type="RuleBase" id="RU000532"/>
    </source>
</evidence>
<dbReference type="PANTHER" id="PTHR11406">
    <property type="entry name" value="PHOSPHOGLYCERATE KINASE"/>
    <property type="match status" value="1"/>
</dbReference>
<feature type="binding site" evidence="13 15">
    <location>
        <position position="333"/>
    </location>
    <ligand>
        <name>ATP</name>
        <dbReference type="ChEBI" id="CHEBI:30616"/>
    </ligand>
</feature>
<evidence type="ECO:0000256" key="14">
    <source>
        <dbReference type="PIRSR" id="PIRSR000724-1"/>
    </source>
</evidence>
<gene>
    <name evidence="13" type="primary">pgk</name>
    <name evidence="17" type="ORF">HYG87_04295</name>
</gene>
<keyword evidence="12 13" id="KW-0324">Glycolysis</keyword>
<evidence type="ECO:0000256" key="3">
    <source>
        <dbReference type="ARBA" id="ARBA00004838"/>
    </source>
</evidence>
<dbReference type="PIRSF" id="PIRSF000724">
    <property type="entry name" value="Pgk"/>
    <property type="match status" value="1"/>
</dbReference>
<feature type="binding site" evidence="13">
    <location>
        <begin position="359"/>
        <end position="362"/>
    </location>
    <ligand>
        <name>ATP</name>
        <dbReference type="ChEBI" id="CHEBI:30616"/>
    </ligand>
</feature>
<feature type="binding site" evidence="14">
    <location>
        <position position="40"/>
    </location>
    <ligand>
        <name>(2R)-3-phosphoglycerate</name>
        <dbReference type="ChEBI" id="CHEBI:58272"/>
    </ligand>
</feature>
<feature type="binding site" evidence="13">
    <location>
        <position position="120"/>
    </location>
    <ligand>
        <name>substrate</name>
    </ligand>
</feature>
<comment type="catalytic activity">
    <reaction evidence="1 13 16">
        <text>(2R)-3-phosphoglycerate + ATP = (2R)-3-phospho-glyceroyl phosphate + ADP</text>
        <dbReference type="Rhea" id="RHEA:14801"/>
        <dbReference type="ChEBI" id="CHEBI:30616"/>
        <dbReference type="ChEBI" id="CHEBI:57604"/>
        <dbReference type="ChEBI" id="CHEBI:58272"/>
        <dbReference type="ChEBI" id="CHEBI:456216"/>
        <dbReference type="EC" id="2.7.2.3"/>
    </reaction>
</comment>
<evidence type="ECO:0000256" key="15">
    <source>
        <dbReference type="PIRSR" id="PIRSR000724-2"/>
    </source>
</evidence>
<keyword evidence="11 13" id="KW-0067">ATP-binding</keyword>
<dbReference type="Gene3D" id="3.40.50.1260">
    <property type="entry name" value="Phosphoglycerate kinase, N-terminal domain"/>
    <property type="match status" value="2"/>
</dbReference>
<evidence type="ECO:0000256" key="13">
    <source>
        <dbReference type="HAMAP-Rule" id="MF_00145"/>
    </source>
</evidence>
<dbReference type="PANTHER" id="PTHR11406:SF23">
    <property type="entry name" value="PHOSPHOGLYCERATE KINASE 1, CHLOROPLASTIC-RELATED"/>
    <property type="match status" value="1"/>
</dbReference>
<dbReference type="GO" id="GO:0043531">
    <property type="term" value="F:ADP binding"/>
    <property type="evidence" value="ECO:0007669"/>
    <property type="project" value="TreeGrafter"/>
</dbReference>
<dbReference type="AlphaFoldDB" id="A0A8T8K5B9"/>
<feature type="binding site" evidence="14">
    <location>
        <position position="160"/>
    </location>
    <ligand>
        <name>(2R)-3-phosphoglycerate</name>
        <dbReference type="ChEBI" id="CHEBI:58272"/>
    </ligand>
</feature>
<dbReference type="PROSITE" id="PS00111">
    <property type="entry name" value="PGLYCERATE_KINASE"/>
    <property type="match status" value="1"/>
</dbReference>
<dbReference type="SUPFAM" id="SSF53748">
    <property type="entry name" value="Phosphoglycerate kinase"/>
    <property type="match status" value="1"/>
</dbReference>
<dbReference type="FunFam" id="3.40.50.1260:FF:000012">
    <property type="entry name" value="Phosphoglycerate kinase"/>
    <property type="match status" value="1"/>
</dbReference>
<dbReference type="Proteomes" id="UP000681041">
    <property type="component" value="Chromosome"/>
</dbReference>
<dbReference type="FunFam" id="3.40.50.1260:FF:000006">
    <property type="entry name" value="Phosphoglycerate kinase"/>
    <property type="match status" value="1"/>
</dbReference>
<dbReference type="InterPro" id="IPR015911">
    <property type="entry name" value="Phosphoglycerate_kinase_CS"/>
</dbReference>
<evidence type="ECO:0000313" key="17">
    <source>
        <dbReference type="EMBL" id="QUH23042.1"/>
    </source>
</evidence>
<evidence type="ECO:0000256" key="11">
    <source>
        <dbReference type="ARBA" id="ARBA00022840"/>
    </source>
</evidence>
<accession>A0A8T8K5B9</accession>
<feature type="binding site" evidence="13 14">
    <location>
        <begin position="23"/>
        <end position="25"/>
    </location>
    <ligand>
        <name>substrate</name>
    </ligand>
</feature>
<keyword evidence="9 13" id="KW-0547">Nucleotide-binding</keyword>
<dbReference type="GO" id="GO:0004618">
    <property type="term" value="F:phosphoglycerate kinase activity"/>
    <property type="evidence" value="ECO:0007669"/>
    <property type="project" value="UniProtKB-UniRule"/>
</dbReference>
<dbReference type="GO" id="GO:0005829">
    <property type="term" value="C:cytosol"/>
    <property type="evidence" value="ECO:0007669"/>
    <property type="project" value="TreeGrafter"/>
</dbReference>
<dbReference type="GO" id="GO:0005524">
    <property type="term" value="F:ATP binding"/>
    <property type="evidence" value="ECO:0007669"/>
    <property type="project" value="UniProtKB-KW"/>
</dbReference>
<evidence type="ECO:0000313" key="18">
    <source>
        <dbReference type="Proteomes" id="UP000681041"/>
    </source>
</evidence>
<comment type="subcellular location">
    <subcellularLocation>
        <location evidence="2 13">Cytoplasm</location>
    </subcellularLocation>
</comment>
<evidence type="ECO:0000256" key="6">
    <source>
        <dbReference type="ARBA" id="ARBA00016471"/>
    </source>
</evidence>
<evidence type="ECO:0000256" key="12">
    <source>
        <dbReference type="ARBA" id="ARBA00023152"/>
    </source>
</evidence>
<name>A0A8T8K5B9_9EURY</name>
<dbReference type="EC" id="2.7.2.3" evidence="5 13"/>
<organism evidence="17 18">
    <name type="scientific">Methanobacterium alkalithermotolerans</name>
    <dbReference type="NCBI Taxonomy" id="2731220"/>
    <lineage>
        <taxon>Archaea</taxon>
        <taxon>Methanobacteriati</taxon>
        <taxon>Methanobacteriota</taxon>
        <taxon>Methanomada group</taxon>
        <taxon>Methanobacteria</taxon>
        <taxon>Methanobacteriales</taxon>
        <taxon>Methanobacteriaceae</taxon>
        <taxon>Methanobacterium</taxon>
    </lineage>
</organism>
<dbReference type="EMBL" id="CP058560">
    <property type="protein sequence ID" value="QUH23042.1"/>
    <property type="molecule type" value="Genomic_DNA"/>
</dbReference>
<dbReference type="GeneID" id="64819958"/>
<feature type="binding site" evidence="13">
    <location>
        <position position="40"/>
    </location>
    <ligand>
        <name>substrate</name>
    </ligand>
</feature>
<dbReference type="InterPro" id="IPR036043">
    <property type="entry name" value="Phosphoglycerate_kinase_sf"/>
</dbReference>
<evidence type="ECO:0000256" key="4">
    <source>
        <dbReference type="ARBA" id="ARBA00008982"/>
    </source>
</evidence>
<dbReference type="GO" id="GO:0006094">
    <property type="term" value="P:gluconeogenesis"/>
    <property type="evidence" value="ECO:0007669"/>
    <property type="project" value="TreeGrafter"/>
</dbReference>
<evidence type="ECO:0000256" key="10">
    <source>
        <dbReference type="ARBA" id="ARBA00022777"/>
    </source>
</evidence>
<evidence type="ECO:0000256" key="7">
    <source>
        <dbReference type="ARBA" id="ARBA00022490"/>
    </source>
</evidence>
<comment type="pathway">
    <text evidence="3 13">Carbohydrate degradation; glycolysis; pyruvate from D-glyceraldehyde 3-phosphate: step 2/5.</text>
</comment>
<evidence type="ECO:0000256" key="9">
    <source>
        <dbReference type="ARBA" id="ARBA00022741"/>
    </source>
</evidence>
<dbReference type="OrthoDB" id="6575at2157"/>
<dbReference type="InterPro" id="IPR001576">
    <property type="entry name" value="Phosphoglycerate_kinase"/>
</dbReference>
<dbReference type="PRINTS" id="PR00477">
    <property type="entry name" value="PHGLYCKINASE"/>
</dbReference>
<reference evidence="17" key="1">
    <citation type="submission" date="2020-07" db="EMBL/GenBank/DDBJ databases">
        <title>Methanobacterium. sp. MethCan genome.</title>
        <authorList>
            <person name="Postec A."/>
            <person name="Quemeneur M."/>
        </authorList>
    </citation>
    <scope>NUCLEOTIDE SEQUENCE</scope>
    <source>
        <strain evidence="17">MethCAN</strain>
    </source>
</reference>
<comment type="caution">
    <text evidence="13">Lacks conserved residue(s) required for the propagation of feature annotation.</text>
</comment>
<dbReference type="RefSeq" id="WP_211533990.1">
    <property type="nucleotide sequence ID" value="NZ_CP058560.1"/>
</dbReference>
<comment type="similarity">
    <text evidence="4 13 16">Belongs to the phosphoglycerate kinase family.</text>
</comment>
<evidence type="ECO:0000256" key="1">
    <source>
        <dbReference type="ARBA" id="ARBA00000642"/>
    </source>
</evidence>
<dbReference type="Pfam" id="PF00162">
    <property type="entry name" value="PGK"/>
    <property type="match status" value="1"/>
</dbReference>
<dbReference type="HAMAP" id="MF_00145">
    <property type="entry name" value="Phosphoglyc_kinase"/>
    <property type="match status" value="1"/>
</dbReference>
<comment type="subunit">
    <text evidence="13">Monomer.</text>
</comment>
<feature type="binding site" evidence="13 14">
    <location>
        <begin position="63"/>
        <end position="66"/>
    </location>
    <ligand>
        <name>substrate</name>
    </ligand>
</feature>
<dbReference type="KEGG" id="meme:HYG87_04295"/>
<feature type="binding site" evidence="13">
    <location>
        <position position="160"/>
    </location>
    <ligand>
        <name>substrate</name>
    </ligand>
</feature>
<dbReference type="GO" id="GO:0006096">
    <property type="term" value="P:glycolytic process"/>
    <property type="evidence" value="ECO:0007669"/>
    <property type="project" value="UniProtKB-UniRule"/>
</dbReference>
<dbReference type="InterPro" id="IPR015824">
    <property type="entry name" value="Phosphoglycerate_kinase_N"/>
</dbReference>
<feature type="binding site" evidence="14">
    <location>
        <position position="120"/>
    </location>
    <ligand>
        <name>(2R)-3-phosphoglycerate</name>
        <dbReference type="ChEBI" id="CHEBI:58272"/>
    </ligand>
</feature>
<protein>
    <recommendedName>
        <fullName evidence="6 13">Phosphoglycerate kinase</fullName>
        <ecNumber evidence="5 13">2.7.2.3</ecNumber>
    </recommendedName>
</protein>
<evidence type="ECO:0000256" key="2">
    <source>
        <dbReference type="ARBA" id="ARBA00004496"/>
    </source>
</evidence>
<proteinExistence type="inferred from homology"/>
<keyword evidence="7 13" id="KW-0963">Cytoplasm</keyword>
<keyword evidence="8 13" id="KW-0808">Transferase</keyword>
<evidence type="ECO:0000256" key="5">
    <source>
        <dbReference type="ARBA" id="ARBA00013061"/>
    </source>
</evidence>
<keyword evidence="18" id="KW-1185">Reference proteome</keyword>